<gene>
    <name evidence="11" type="ORF">MOQ_004162</name>
</gene>
<evidence type="ECO:0000256" key="3">
    <source>
        <dbReference type="ARBA" id="ARBA00022679"/>
    </source>
</evidence>
<keyword evidence="5 8" id="KW-0863">Zinc-finger</keyword>
<evidence type="ECO:0000256" key="7">
    <source>
        <dbReference type="ARBA" id="ARBA00022833"/>
    </source>
</evidence>
<dbReference type="OrthoDB" id="8062037at2759"/>
<evidence type="ECO:0000256" key="8">
    <source>
        <dbReference type="PROSITE-ProRule" id="PRU00175"/>
    </source>
</evidence>
<evidence type="ECO:0000256" key="4">
    <source>
        <dbReference type="ARBA" id="ARBA00022723"/>
    </source>
</evidence>
<dbReference type="Gene3D" id="3.30.40.10">
    <property type="entry name" value="Zinc/RING finger domain, C3HC4 (zinc finger)"/>
    <property type="match status" value="1"/>
</dbReference>
<dbReference type="PANTHER" id="PTHR46463:SF10">
    <property type="entry name" value="OS01G0926200 PROTEIN"/>
    <property type="match status" value="1"/>
</dbReference>
<feature type="compositionally biased region" description="Polar residues" evidence="9">
    <location>
        <begin position="301"/>
        <end position="310"/>
    </location>
</feature>
<reference evidence="11 12" key="1">
    <citation type="journal article" date="2012" name="BMC Genomics">
        <title>Comparative genomic analysis of human infective Trypanosoma cruzi lineages with the bat-restricted subspecies T. cruzi marinkellei.</title>
        <authorList>
            <person name="Franzen O."/>
            <person name="Talavera-Lopez C."/>
            <person name="Ochaya S."/>
            <person name="Butler C.E."/>
            <person name="Messenger L.A."/>
            <person name="Lewis M.D."/>
            <person name="Llewellyn M.S."/>
            <person name="Marinkelle C.J."/>
            <person name="Tyler K.M."/>
            <person name="Miles M.A."/>
            <person name="Andersson B."/>
        </authorList>
    </citation>
    <scope>NUCLEOTIDE SEQUENCE [LARGE SCALE GENOMIC DNA]</scope>
    <source>
        <strain evidence="11 12">B7</strain>
    </source>
</reference>
<feature type="compositionally biased region" description="Basic and acidic residues" evidence="9">
    <location>
        <begin position="241"/>
        <end position="267"/>
    </location>
</feature>
<evidence type="ECO:0000256" key="2">
    <source>
        <dbReference type="ARBA" id="ARBA00012483"/>
    </source>
</evidence>
<dbReference type="InterPro" id="IPR013083">
    <property type="entry name" value="Znf_RING/FYVE/PHD"/>
</dbReference>
<dbReference type="InterPro" id="IPR001841">
    <property type="entry name" value="Znf_RING"/>
</dbReference>
<evidence type="ECO:0000256" key="5">
    <source>
        <dbReference type="ARBA" id="ARBA00022771"/>
    </source>
</evidence>
<dbReference type="GO" id="GO:0008270">
    <property type="term" value="F:zinc ion binding"/>
    <property type="evidence" value="ECO:0007669"/>
    <property type="project" value="UniProtKB-KW"/>
</dbReference>
<dbReference type="GO" id="GO:0061630">
    <property type="term" value="F:ubiquitin protein ligase activity"/>
    <property type="evidence" value="ECO:0007669"/>
    <property type="project" value="UniProtKB-EC"/>
</dbReference>
<comment type="catalytic activity">
    <reaction evidence="1">
        <text>S-ubiquitinyl-[E2 ubiquitin-conjugating enzyme]-L-cysteine + [acceptor protein]-L-lysine = [E2 ubiquitin-conjugating enzyme]-L-cysteine + N(6)-ubiquitinyl-[acceptor protein]-L-lysine.</text>
        <dbReference type="EC" id="2.3.2.27"/>
    </reaction>
</comment>
<organism evidence="11 12">
    <name type="scientific">Trypanosoma cruzi marinkellei</name>
    <dbReference type="NCBI Taxonomy" id="85056"/>
    <lineage>
        <taxon>Eukaryota</taxon>
        <taxon>Discoba</taxon>
        <taxon>Euglenozoa</taxon>
        <taxon>Kinetoplastea</taxon>
        <taxon>Metakinetoplastina</taxon>
        <taxon>Trypanosomatida</taxon>
        <taxon>Trypanosomatidae</taxon>
        <taxon>Trypanosoma</taxon>
        <taxon>Schizotrypanum</taxon>
    </lineage>
</organism>
<evidence type="ECO:0000313" key="12">
    <source>
        <dbReference type="Proteomes" id="UP000007350"/>
    </source>
</evidence>
<dbReference type="Pfam" id="PF13639">
    <property type="entry name" value="zf-RING_2"/>
    <property type="match status" value="1"/>
</dbReference>
<evidence type="ECO:0000256" key="6">
    <source>
        <dbReference type="ARBA" id="ARBA00022786"/>
    </source>
</evidence>
<keyword evidence="12" id="KW-1185">Reference proteome</keyword>
<evidence type="ECO:0000313" key="11">
    <source>
        <dbReference type="EMBL" id="EKF31995.1"/>
    </source>
</evidence>
<proteinExistence type="predicted"/>
<keyword evidence="3" id="KW-0808">Transferase</keyword>
<dbReference type="PROSITE" id="PS50089">
    <property type="entry name" value="ZF_RING_2"/>
    <property type="match status" value="1"/>
</dbReference>
<keyword evidence="7" id="KW-0862">Zinc</keyword>
<dbReference type="EC" id="2.3.2.27" evidence="2"/>
<dbReference type="SMART" id="SM00184">
    <property type="entry name" value="RING"/>
    <property type="match status" value="1"/>
</dbReference>
<feature type="domain" description="RING-type" evidence="10">
    <location>
        <begin position="155"/>
        <end position="195"/>
    </location>
</feature>
<evidence type="ECO:0000259" key="10">
    <source>
        <dbReference type="PROSITE" id="PS50089"/>
    </source>
</evidence>
<protein>
    <recommendedName>
        <fullName evidence="2">RING-type E3 ubiquitin transferase</fullName>
        <ecNumber evidence="2">2.3.2.27</ecNumber>
    </recommendedName>
</protein>
<accession>K2MY20</accession>
<name>K2MY20_TRYCR</name>
<keyword evidence="4" id="KW-0479">Metal-binding</keyword>
<sequence>MSCQVPFRDGEVFAAPLGRFSEGETLFSKGEHASDMALVSLRVQEKELAMDATSRTDNSMEKSCTGRVSRPVRPLNSKPLTLGMMEHLASSASSEKTIPRLVDSKLASSSGGRDGIVNGEYCYSTPAGSLTSFGKVCKEKTVVAATEKGEEEEICCICLEEYTEENPMLYGECKHHFHLPCLMNWKQRSNVCPMCASETLRGVAEDEAPPPVRVTDDDVFAILLQHQLGRYTRQGRQHRQRERELERELERERPRRDESAAQKAEQHLKKHTNLPSQCRSGRDKAADERQRHLNGRGENSALANPSSKNATRGECDSHVREVRENGIVAFLNRVFCCFKK</sequence>
<feature type="compositionally biased region" description="Basic and acidic residues" evidence="9">
    <location>
        <begin position="280"/>
        <end position="291"/>
    </location>
</feature>
<dbReference type="PANTHER" id="PTHR46463">
    <property type="entry name" value="ZINC FINGER, RING/FYVE/PHD-TYPE"/>
    <property type="match status" value="1"/>
</dbReference>
<keyword evidence="6" id="KW-0833">Ubl conjugation pathway</keyword>
<dbReference type="Proteomes" id="UP000007350">
    <property type="component" value="Unassembled WGS sequence"/>
</dbReference>
<dbReference type="EMBL" id="AHKC01010481">
    <property type="protein sequence ID" value="EKF31995.1"/>
    <property type="molecule type" value="Genomic_DNA"/>
</dbReference>
<dbReference type="AlphaFoldDB" id="K2MY20"/>
<dbReference type="SUPFAM" id="SSF57850">
    <property type="entry name" value="RING/U-box"/>
    <property type="match status" value="1"/>
</dbReference>
<feature type="region of interest" description="Disordered" evidence="9">
    <location>
        <begin position="50"/>
        <end position="70"/>
    </location>
</feature>
<evidence type="ECO:0000256" key="9">
    <source>
        <dbReference type="SAM" id="MobiDB-lite"/>
    </source>
</evidence>
<comment type="caution">
    <text evidence="11">The sequence shown here is derived from an EMBL/GenBank/DDBJ whole genome shotgun (WGS) entry which is preliminary data.</text>
</comment>
<feature type="region of interest" description="Disordered" evidence="9">
    <location>
        <begin position="231"/>
        <end position="313"/>
    </location>
</feature>
<evidence type="ECO:0000256" key="1">
    <source>
        <dbReference type="ARBA" id="ARBA00000900"/>
    </source>
</evidence>